<feature type="region of interest" description="Disordered" evidence="1">
    <location>
        <begin position="132"/>
        <end position="198"/>
    </location>
</feature>
<protein>
    <recommendedName>
        <fullName evidence="5">5-bromo-4-chloroindolyl phosphate hydrolysis protein</fullName>
    </recommendedName>
</protein>
<keyword evidence="2" id="KW-0472">Membrane</keyword>
<dbReference type="Pfam" id="PF10112">
    <property type="entry name" value="Halogen_Hydrol"/>
    <property type="match status" value="1"/>
</dbReference>
<feature type="region of interest" description="Disordered" evidence="1">
    <location>
        <begin position="1"/>
        <end position="102"/>
    </location>
</feature>
<proteinExistence type="predicted"/>
<feature type="transmembrane region" description="Helical" evidence="2">
    <location>
        <begin position="227"/>
        <end position="260"/>
    </location>
</feature>
<dbReference type="InterPro" id="IPR018770">
    <property type="entry name" value="ChloroindolylP_hydrolase"/>
</dbReference>
<keyword evidence="2" id="KW-0812">Transmembrane</keyword>
<keyword evidence="2" id="KW-1133">Transmembrane helix</keyword>
<comment type="caution">
    <text evidence="3">The sequence shown here is derived from an EMBL/GenBank/DDBJ whole genome shotgun (WGS) entry which is preliminary data.</text>
</comment>
<sequence length="546" mass="58749">MNPQSPGTGGRGPYDSWGRPYGASRQPGPQGAPQQPGPQQPGPEYVYEMPEDFQEQQRSAQRDSANGNAKGRSRGAKPAPDTPGAGSWSVGPSGSPIPGMSAKDFQKMCRSVDKAFSQFARMVDQGVNEAAEALGQSPEKNLKAHKELQEKRKREKKARKAQEEAQRRAAQQAHGQQRYGHPGYGASQGAPTGGVPQGFQQAVTSAAQQAQQWAPLAKAKKRFRSSWGLTASGVVMAAAGGAGMVFFGIPALVSALAPAVAGNPEVAVTAILGILTAGFATLLGFGIRNLRRASKLKALQRAVGQREAVGFDDLAARMQVSPKAALAASRTLIKGGYLPEGRIDDENTTLMVTENAYHQYRQFQQSQRQTLAEREAAEAARAAEAAARAAREQDISERLTPEQRAFVACGRDYVRQMDELNAAIDDAAVSERITAIQDVVGRILARAEEEPAIIAGLDRLTAYYLPTTVKLLDAYDRLEEEPIQGENISSSRSEIEHTLEVLHSAFEKLFDDTYQDLSLDVSADISVLHAMLAQEGLTEGPFDVKP</sequence>
<reference evidence="3 4" key="1">
    <citation type="submission" date="2019-07" db="EMBL/GenBank/DDBJ databases">
        <title>Draft genome sequence of Adlercreutzia equolifaciens IPLA 37004, a human intestinal strain that does not produces equol from daidzein.</title>
        <authorList>
            <person name="Vazquez L."/>
            <person name="Florez A.B."/>
            <person name="Mayo B."/>
        </authorList>
    </citation>
    <scope>NUCLEOTIDE SEQUENCE [LARGE SCALE GENOMIC DNA]</scope>
    <source>
        <strain evidence="3 4">IPLA 37004</strain>
    </source>
</reference>
<evidence type="ECO:0000313" key="4">
    <source>
        <dbReference type="Proteomes" id="UP000472380"/>
    </source>
</evidence>
<organism evidence="3 4">
    <name type="scientific">Adlercreutzia equolifaciens</name>
    <dbReference type="NCBI Taxonomy" id="446660"/>
    <lineage>
        <taxon>Bacteria</taxon>
        <taxon>Bacillati</taxon>
        <taxon>Actinomycetota</taxon>
        <taxon>Coriobacteriia</taxon>
        <taxon>Eggerthellales</taxon>
        <taxon>Eggerthellaceae</taxon>
        <taxon>Adlercreutzia</taxon>
    </lineage>
</organism>
<evidence type="ECO:0008006" key="5">
    <source>
        <dbReference type="Google" id="ProtNLM"/>
    </source>
</evidence>
<dbReference type="RefSeq" id="WP_161127499.1">
    <property type="nucleotide sequence ID" value="NZ_VJNE01000004.1"/>
</dbReference>
<dbReference type="AlphaFoldDB" id="A0A6L8Q2V2"/>
<name>A0A6L8Q2V2_9ACTN</name>
<accession>A0A6L8Q2V2</accession>
<feature type="compositionally biased region" description="Polar residues" evidence="1">
    <location>
        <begin position="56"/>
        <end position="67"/>
    </location>
</feature>
<evidence type="ECO:0000256" key="1">
    <source>
        <dbReference type="SAM" id="MobiDB-lite"/>
    </source>
</evidence>
<evidence type="ECO:0000256" key="2">
    <source>
        <dbReference type="SAM" id="Phobius"/>
    </source>
</evidence>
<gene>
    <name evidence="3" type="ORF">FM068_03405</name>
</gene>
<feature type="transmembrane region" description="Helical" evidence="2">
    <location>
        <begin position="266"/>
        <end position="287"/>
    </location>
</feature>
<dbReference type="Proteomes" id="UP000472380">
    <property type="component" value="Unassembled WGS sequence"/>
</dbReference>
<dbReference type="EMBL" id="VJNE01000004">
    <property type="protein sequence ID" value="MZG27640.1"/>
    <property type="molecule type" value="Genomic_DNA"/>
</dbReference>
<evidence type="ECO:0000313" key="3">
    <source>
        <dbReference type="EMBL" id="MZG27640.1"/>
    </source>
</evidence>
<feature type="compositionally biased region" description="Basic and acidic residues" evidence="1">
    <location>
        <begin position="140"/>
        <end position="152"/>
    </location>
</feature>